<gene>
    <name evidence="2" type="ORF">GWK47_043513</name>
</gene>
<reference evidence="2" key="1">
    <citation type="submission" date="2020-07" db="EMBL/GenBank/DDBJ databases">
        <title>The High-quality genome of the commercially important snow crab, Chionoecetes opilio.</title>
        <authorList>
            <person name="Jeong J.-H."/>
            <person name="Ryu S."/>
        </authorList>
    </citation>
    <scope>NUCLEOTIDE SEQUENCE</scope>
    <source>
        <strain evidence="2">MADBK_172401_WGS</strain>
        <tissue evidence="2">Digestive gland</tissue>
    </source>
</reference>
<dbReference type="Proteomes" id="UP000770661">
    <property type="component" value="Unassembled WGS sequence"/>
</dbReference>
<feature type="compositionally biased region" description="Basic and acidic residues" evidence="1">
    <location>
        <begin position="36"/>
        <end position="56"/>
    </location>
</feature>
<feature type="region of interest" description="Disordered" evidence="1">
    <location>
        <begin position="1"/>
        <end position="296"/>
    </location>
</feature>
<feature type="compositionally biased region" description="Basic and acidic residues" evidence="1">
    <location>
        <begin position="233"/>
        <end position="244"/>
    </location>
</feature>
<proteinExistence type="predicted"/>
<feature type="compositionally biased region" description="Basic and acidic residues" evidence="1">
    <location>
        <begin position="140"/>
        <end position="151"/>
    </location>
</feature>
<keyword evidence="3" id="KW-1185">Reference proteome</keyword>
<comment type="caution">
    <text evidence="2">The sequence shown here is derived from an EMBL/GenBank/DDBJ whole genome shotgun (WGS) entry which is preliminary data.</text>
</comment>
<feature type="compositionally biased region" description="Basic residues" evidence="1">
    <location>
        <begin position="217"/>
        <end position="232"/>
    </location>
</feature>
<accession>A0A8J5CW42</accession>
<feature type="compositionally biased region" description="Basic and acidic residues" evidence="1">
    <location>
        <begin position="197"/>
        <end position="206"/>
    </location>
</feature>
<protein>
    <submittedName>
        <fullName evidence="2">Uncharacterized protein</fullName>
    </submittedName>
</protein>
<evidence type="ECO:0000313" key="3">
    <source>
        <dbReference type="Proteomes" id="UP000770661"/>
    </source>
</evidence>
<sequence length="296" mass="32375">MKKAKEEVKREGVAVLKVPAKKLPLSPCARHGGPLGEKRDTRGENNQKHVESHQRPGEPGSGPGLRKGPPVLHWWYPSPTWQGPGRPIQGNRSWPPERNPPWHLIPSTHGKPSLTKLGSPVRRKSIESGPEETAGCFEGAFRREKGIRGKEGLLSPVPPGTPPIRERARSRLQTTDGKKPPRQKVSQATRWGSGPGKQDRGRRRESQGIPRSGGKGKAPRRHPRRKGGRKGPRGQEARGREIPEPSRLGTGRAHPFPLGAHQGESSSTPQIKEAPGGEEAGVGTRESRSRRMGPRI</sequence>
<dbReference type="EMBL" id="JACEEZ010008852">
    <property type="protein sequence ID" value="KAG0722971.1"/>
    <property type="molecule type" value="Genomic_DNA"/>
</dbReference>
<feature type="compositionally biased region" description="Basic and acidic residues" evidence="1">
    <location>
        <begin position="1"/>
        <end position="12"/>
    </location>
</feature>
<dbReference type="AlphaFoldDB" id="A0A8J5CW42"/>
<name>A0A8J5CW42_CHIOP</name>
<evidence type="ECO:0000256" key="1">
    <source>
        <dbReference type="SAM" id="MobiDB-lite"/>
    </source>
</evidence>
<evidence type="ECO:0000313" key="2">
    <source>
        <dbReference type="EMBL" id="KAG0722971.1"/>
    </source>
</evidence>
<organism evidence="2 3">
    <name type="scientific">Chionoecetes opilio</name>
    <name type="common">Atlantic snow crab</name>
    <name type="synonym">Cancer opilio</name>
    <dbReference type="NCBI Taxonomy" id="41210"/>
    <lineage>
        <taxon>Eukaryota</taxon>
        <taxon>Metazoa</taxon>
        <taxon>Ecdysozoa</taxon>
        <taxon>Arthropoda</taxon>
        <taxon>Crustacea</taxon>
        <taxon>Multicrustacea</taxon>
        <taxon>Malacostraca</taxon>
        <taxon>Eumalacostraca</taxon>
        <taxon>Eucarida</taxon>
        <taxon>Decapoda</taxon>
        <taxon>Pleocyemata</taxon>
        <taxon>Brachyura</taxon>
        <taxon>Eubrachyura</taxon>
        <taxon>Majoidea</taxon>
        <taxon>Majidae</taxon>
        <taxon>Chionoecetes</taxon>
    </lineage>
</organism>